<gene>
    <name evidence="1" type="ORF">MERR_LOCUS6033</name>
</gene>
<keyword evidence="2" id="KW-1185">Reference proteome</keyword>
<evidence type="ECO:0000313" key="2">
    <source>
        <dbReference type="Proteomes" id="UP000467841"/>
    </source>
</evidence>
<reference evidence="1" key="1">
    <citation type="submission" date="2020-01" db="EMBL/GenBank/DDBJ databases">
        <authorList>
            <person name="Mishra B."/>
        </authorList>
    </citation>
    <scope>NUCLEOTIDE SEQUENCE [LARGE SCALE GENOMIC DNA]</scope>
</reference>
<protein>
    <submittedName>
        <fullName evidence="1">Uncharacterized protein</fullName>
    </submittedName>
</protein>
<dbReference type="Proteomes" id="UP000467841">
    <property type="component" value="Unassembled WGS sequence"/>
</dbReference>
<sequence>MWVLGLHEVHGEESIVVLLVHGELSSSSALVAQPPPWFILVPSCSSSSTNWFTSSPFFTLSLITPSSFGDHFPPLEQDCLLRVDISLCIRFFHPLPSSDPSSQIGLHLKPSFPCIA</sequence>
<accession>A0A6D2HR67</accession>
<name>A0A6D2HR67_9BRAS</name>
<proteinExistence type="predicted"/>
<dbReference type="EMBL" id="CACVBM020000421">
    <property type="protein sequence ID" value="CAA7018798.1"/>
    <property type="molecule type" value="Genomic_DNA"/>
</dbReference>
<evidence type="ECO:0000313" key="1">
    <source>
        <dbReference type="EMBL" id="CAA7018798.1"/>
    </source>
</evidence>
<organism evidence="1 2">
    <name type="scientific">Microthlaspi erraticum</name>
    <dbReference type="NCBI Taxonomy" id="1685480"/>
    <lineage>
        <taxon>Eukaryota</taxon>
        <taxon>Viridiplantae</taxon>
        <taxon>Streptophyta</taxon>
        <taxon>Embryophyta</taxon>
        <taxon>Tracheophyta</taxon>
        <taxon>Spermatophyta</taxon>
        <taxon>Magnoliopsida</taxon>
        <taxon>eudicotyledons</taxon>
        <taxon>Gunneridae</taxon>
        <taxon>Pentapetalae</taxon>
        <taxon>rosids</taxon>
        <taxon>malvids</taxon>
        <taxon>Brassicales</taxon>
        <taxon>Brassicaceae</taxon>
        <taxon>Coluteocarpeae</taxon>
        <taxon>Microthlaspi</taxon>
    </lineage>
</organism>
<dbReference type="AlphaFoldDB" id="A0A6D2HR67"/>
<comment type="caution">
    <text evidence="1">The sequence shown here is derived from an EMBL/GenBank/DDBJ whole genome shotgun (WGS) entry which is preliminary data.</text>
</comment>